<keyword evidence="1" id="KW-0472">Membrane</keyword>
<accession>A0A562ISP8</accession>
<keyword evidence="3" id="KW-1185">Reference proteome</keyword>
<evidence type="ECO:0000313" key="2">
    <source>
        <dbReference type="EMBL" id="TWH73932.1"/>
    </source>
</evidence>
<name>A0A562ISP8_9ACTN</name>
<evidence type="ECO:0000313" key="3">
    <source>
        <dbReference type="Proteomes" id="UP000321490"/>
    </source>
</evidence>
<dbReference type="RefSeq" id="WP_153360253.1">
    <property type="nucleotide sequence ID" value="NZ_JABGDC010000078.1"/>
</dbReference>
<sequence length="74" mass="7552">MAGVVIGGALALTGVLLITGRSVISAMNEKGNRWLGVSDREEKPLDHDRRGAALAGAVLLVAGVGLVVADWLSS</sequence>
<dbReference type="Proteomes" id="UP000321490">
    <property type="component" value="Unassembled WGS sequence"/>
</dbReference>
<gene>
    <name evidence="2" type="ORF">JD78_02461</name>
</gene>
<evidence type="ECO:0000256" key="1">
    <source>
        <dbReference type="SAM" id="Phobius"/>
    </source>
</evidence>
<reference evidence="2 3" key="1">
    <citation type="submission" date="2019-07" db="EMBL/GenBank/DDBJ databases">
        <title>R&amp;d 2014.</title>
        <authorList>
            <person name="Klenk H.-P."/>
        </authorList>
    </citation>
    <scope>NUCLEOTIDE SEQUENCE [LARGE SCALE GENOMIC DNA]</scope>
    <source>
        <strain evidence="2 3">DSM 45764</strain>
    </source>
</reference>
<protein>
    <submittedName>
        <fullName evidence="2">Uncharacterized protein</fullName>
    </submittedName>
</protein>
<dbReference type="EMBL" id="VLKF01000001">
    <property type="protein sequence ID" value="TWH73932.1"/>
    <property type="molecule type" value="Genomic_DNA"/>
</dbReference>
<dbReference type="AlphaFoldDB" id="A0A562ISP8"/>
<organism evidence="2 3">
    <name type="scientific">Modestobacter roseus</name>
    <dbReference type="NCBI Taxonomy" id="1181884"/>
    <lineage>
        <taxon>Bacteria</taxon>
        <taxon>Bacillati</taxon>
        <taxon>Actinomycetota</taxon>
        <taxon>Actinomycetes</taxon>
        <taxon>Geodermatophilales</taxon>
        <taxon>Geodermatophilaceae</taxon>
        <taxon>Modestobacter</taxon>
    </lineage>
</organism>
<proteinExistence type="predicted"/>
<feature type="transmembrane region" description="Helical" evidence="1">
    <location>
        <begin position="50"/>
        <end position="72"/>
    </location>
</feature>
<comment type="caution">
    <text evidence="2">The sequence shown here is derived from an EMBL/GenBank/DDBJ whole genome shotgun (WGS) entry which is preliminary data.</text>
</comment>
<keyword evidence="1" id="KW-1133">Transmembrane helix</keyword>
<keyword evidence="1" id="KW-0812">Transmembrane</keyword>